<proteinExistence type="predicted"/>
<name>A0A2H3K9L7_9FLAO</name>
<sequence>MFNKLFVKYSIFFKTKLKVLTNYMMSNDVVAFCLLIKTNFYIRIVLGKNKYYFFYKNKKK</sequence>
<comment type="caution">
    <text evidence="2">The sequence shown here is derived from an EMBL/GenBank/DDBJ whole genome shotgun (WGS) entry which is preliminary data.</text>
</comment>
<protein>
    <submittedName>
        <fullName evidence="2">Uncharacterized protein</fullName>
    </submittedName>
</protein>
<keyword evidence="1" id="KW-0812">Transmembrane</keyword>
<dbReference type="Proteomes" id="UP000220828">
    <property type="component" value="Unassembled WGS sequence"/>
</dbReference>
<dbReference type="AlphaFoldDB" id="A0A2H3K9L7"/>
<feature type="transmembrane region" description="Helical" evidence="1">
    <location>
        <begin position="29"/>
        <end position="46"/>
    </location>
</feature>
<accession>A0A2H3K9L7</accession>
<reference evidence="2 3" key="1">
    <citation type="submission" date="2017-09" db="EMBL/GenBank/DDBJ databases">
        <title>Whole genomes of Flavobacteriaceae.</title>
        <authorList>
            <person name="Stine C."/>
            <person name="Li C."/>
            <person name="Tadesse D."/>
        </authorList>
    </citation>
    <scope>NUCLEOTIDE SEQUENCE [LARGE SCALE GENOMIC DNA]</scope>
    <source>
        <strain evidence="2 3">ATCC 35036</strain>
    </source>
</reference>
<evidence type="ECO:0000313" key="2">
    <source>
        <dbReference type="EMBL" id="PDS22977.1"/>
    </source>
</evidence>
<evidence type="ECO:0000313" key="3">
    <source>
        <dbReference type="Proteomes" id="UP000220828"/>
    </source>
</evidence>
<keyword evidence="1" id="KW-1133">Transmembrane helix</keyword>
<keyword evidence="1" id="KW-0472">Membrane</keyword>
<evidence type="ECO:0000256" key="1">
    <source>
        <dbReference type="SAM" id="Phobius"/>
    </source>
</evidence>
<gene>
    <name evidence="2" type="ORF">B0A77_11895</name>
</gene>
<organism evidence="2 3">
    <name type="scientific">Flavobacterium branchiophilum</name>
    <dbReference type="NCBI Taxonomy" id="55197"/>
    <lineage>
        <taxon>Bacteria</taxon>
        <taxon>Pseudomonadati</taxon>
        <taxon>Bacteroidota</taxon>
        <taxon>Flavobacteriia</taxon>
        <taxon>Flavobacteriales</taxon>
        <taxon>Flavobacteriaceae</taxon>
        <taxon>Flavobacterium</taxon>
    </lineage>
</organism>
<dbReference type="EMBL" id="PCMW01000072">
    <property type="protein sequence ID" value="PDS22977.1"/>
    <property type="molecule type" value="Genomic_DNA"/>
</dbReference>